<protein>
    <recommendedName>
        <fullName evidence="3">Polynucleotide 5'-hydroxyl-kinase GRC3</fullName>
    </recommendedName>
    <alternativeName>
        <fullName evidence="2">Polynucleotide 5'-hydroxyl-kinase grc3</fullName>
    </alternativeName>
</protein>
<dbReference type="OrthoDB" id="258143at2759"/>
<feature type="binding site" evidence="8">
    <location>
        <position position="33"/>
    </location>
    <ligand>
        <name>ATP</name>
        <dbReference type="ChEBI" id="CHEBI:30616"/>
    </ligand>
</feature>
<evidence type="ECO:0000256" key="5">
    <source>
        <dbReference type="ARBA" id="ARBA00022741"/>
    </source>
</evidence>
<dbReference type="GO" id="GO:0006388">
    <property type="term" value="P:tRNA splicing, via endonucleolytic cleavage and ligation"/>
    <property type="evidence" value="ECO:0007669"/>
    <property type="project" value="TreeGrafter"/>
</dbReference>
<keyword evidence="5 8" id="KW-0547">Nucleotide-binding</keyword>
<reference evidence="12 13" key="1">
    <citation type="submission" date="2020-07" db="EMBL/GenBank/DDBJ databases">
        <title>The yeast mating-type switching endonuclease HO is a domesticated member of an unorthodox homing genetic element family.</title>
        <authorList>
            <person name="Coughlan A.Y."/>
            <person name="Lombardi L."/>
            <person name="Braun-Galleani S."/>
            <person name="Martos A.R."/>
            <person name="Galeote V."/>
            <person name="Bigey F."/>
            <person name="Dequin S."/>
            <person name="Byrne K.P."/>
            <person name="Wolfe K.H."/>
        </authorList>
    </citation>
    <scope>NUCLEOTIDE SEQUENCE [LARGE SCALE GENOMIC DNA]</scope>
    <source>
        <strain evidence="12 13">NRRL Y-6702</strain>
    </source>
</reference>
<comment type="function">
    <text evidence="8">Required for endonucleolytic cleavage during polyadenylation-dependent pre-mRNA 3'-end formation.</text>
</comment>
<dbReference type="EMBL" id="CP058604">
    <property type="protein sequence ID" value="QLG70683.1"/>
    <property type="molecule type" value="Genomic_DNA"/>
</dbReference>
<evidence type="ECO:0000256" key="2">
    <source>
        <dbReference type="ARBA" id="ARBA00018706"/>
    </source>
</evidence>
<dbReference type="GO" id="GO:0005524">
    <property type="term" value="F:ATP binding"/>
    <property type="evidence" value="ECO:0007669"/>
    <property type="project" value="UniProtKB-UniRule"/>
</dbReference>
<evidence type="ECO:0000256" key="8">
    <source>
        <dbReference type="HAMAP-Rule" id="MF_03035"/>
    </source>
</evidence>
<accession>A0A7H9AWT1</accession>
<dbReference type="PANTHER" id="PTHR12755:SF6">
    <property type="entry name" value="POLYRIBONUCLEOTIDE 5'-HYDROXYL-KINASE CLP1"/>
    <property type="match status" value="1"/>
</dbReference>
<dbReference type="GO" id="GO:0051731">
    <property type="term" value="F:polynucleotide 5'-hydroxyl-kinase activity"/>
    <property type="evidence" value="ECO:0007669"/>
    <property type="project" value="InterPro"/>
</dbReference>
<dbReference type="PANTHER" id="PTHR12755">
    <property type="entry name" value="CLEAVAGE/POLYADENYLATION FACTOR IA SUBUNIT CLP1P"/>
    <property type="match status" value="1"/>
</dbReference>
<keyword evidence="4 8" id="KW-0507">mRNA processing</keyword>
<comment type="similarity">
    <text evidence="8">Belongs to the Clp1 family. Clp1 subfamily.</text>
</comment>
<dbReference type="GO" id="GO:0005849">
    <property type="term" value="C:mRNA cleavage factor complex"/>
    <property type="evidence" value="ECO:0007669"/>
    <property type="project" value="UniProtKB-UniRule"/>
</dbReference>
<evidence type="ECO:0000256" key="7">
    <source>
        <dbReference type="ARBA" id="ARBA00023242"/>
    </source>
</evidence>
<feature type="domain" description="Clp1 N-terminal" evidence="10">
    <location>
        <begin position="28"/>
        <end position="119"/>
    </location>
</feature>
<feature type="binding site" evidence="8">
    <location>
        <position position="72"/>
    </location>
    <ligand>
        <name>ATP</name>
        <dbReference type="ChEBI" id="CHEBI:30616"/>
    </ligand>
</feature>
<evidence type="ECO:0000313" key="13">
    <source>
        <dbReference type="Proteomes" id="UP000509704"/>
    </source>
</evidence>
<evidence type="ECO:0000256" key="4">
    <source>
        <dbReference type="ARBA" id="ARBA00022664"/>
    </source>
</evidence>
<dbReference type="InterPro" id="IPR038238">
    <property type="entry name" value="Clp1_C_sf"/>
</dbReference>
<dbReference type="Proteomes" id="UP000509704">
    <property type="component" value="Chromosome 1"/>
</dbReference>
<evidence type="ECO:0000259" key="10">
    <source>
        <dbReference type="Pfam" id="PF16573"/>
    </source>
</evidence>
<keyword evidence="7 8" id="KW-0539">Nucleus</keyword>
<dbReference type="Pfam" id="PF06807">
    <property type="entry name" value="Clp1"/>
    <property type="match status" value="1"/>
</dbReference>
<keyword evidence="6 8" id="KW-0067">ATP-binding</keyword>
<feature type="domain" description="Clp1 P-loop" evidence="11">
    <location>
        <begin position="130"/>
        <end position="334"/>
    </location>
</feature>
<feature type="binding site" evidence="8">
    <location>
        <begin position="133"/>
        <end position="138"/>
    </location>
    <ligand>
        <name>ATP</name>
        <dbReference type="ChEBI" id="CHEBI:30616"/>
    </ligand>
</feature>
<dbReference type="InterPro" id="IPR010655">
    <property type="entry name" value="Clp1_C"/>
</dbReference>
<organism evidence="12 13">
    <name type="scientific">Zygotorulaspora mrakii</name>
    <name type="common">Zygosaccharomyces mrakii</name>
    <dbReference type="NCBI Taxonomy" id="42260"/>
    <lineage>
        <taxon>Eukaryota</taxon>
        <taxon>Fungi</taxon>
        <taxon>Dikarya</taxon>
        <taxon>Ascomycota</taxon>
        <taxon>Saccharomycotina</taxon>
        <taxon>Saccharomycetes</taxon>
        <taxon>Saccharomycetales</taxon>
        <taxon>Saccharomycetaceae</taxon>
        <taxon>Zygotorulaspora</taxon>
    </lineage>
</organism>
<dbReference type="InterPro" id="IPR032319">
    <property type="entry name" value="CLP1_P"/>
</dbReference>
<evidence type="ECO:0000259" key="11">
    <source>
        <dbReference type="Pfam" id="PF16575"/>
    </source>
</evidence>
<dbReference type="HAMAP" id="MF_03035">
    <property type="entry name" value="Clp1"/>
    <property type="match status" value="1"/>
</dbReference>
<dbReference type="AlphaFoldDB" id="A0A7H9AWT1"/>
<evidence type="ECO:0000259" key="9">
    <source>
        <dbReference type="Pfam" id="PF06807"/>
    </source>
</evidence>
<dbReference type="InterPro" id="IPR027417">
    <property type="entry name" value="P-loop_NTPase"/>
</dbReference>
<dbReference type="Gene3D" id="2.60.120.1030">
    <property type="entry name" value="Clp1, DNA binding domain"/>
    <property type="match status" value="1"/>
</dbReference>
<name>A0A7H9AWT1_ZYGMR</name>
<proteinExistence type="inferred from homology"/>
<dbReference type="InterPro" id="IPR032324">
    <property type="entry name" value="Clp1_N"/>
</dbReference>
<dbReference type="Pfam" id="PF16573">
    <property type="entry name" value="CLP1_N"/>
    <property type="match status" value="1"/>
</dbReference>
<sequence>MEALPGLNDSTQLANTIEGDNELHELSIAQGFEWKIEVSNDAPLTVEVKSGIAEIFGTELATDKEYVFKNYKFSIYCVEDVVLSWRCSALNENNLSITANTTAKYVYNLHFALEKMRSSSFDGPRILVLGSQDSGKTALCRTLCSYAIKFKAYQPLYVNLNPTQAVFSPPGCVAAVPISAILDVQCSTWGQSMTSGATQLHSKQPIVKNFGLENISENKPLYFEMVDQLASNITDRLRNDSLVRRSGSIIDTSPLNELDEDFSDLEHIAKQFKINAAVILGEYQQDFLQRISQKLSQFIGVHLVNLPTLSGAIKLDDIYRRSLQRSAIREYFYGTDTTVLSPYAVGVDYQDIAAWKPKNFLENQDLDSDLSPTELSPVEIDPSNIQHALVAISYAPKRSPSADVIKAPLLGFALVTEVNEKRRKVRILVPVPGNLPSKALILTSYKYLE</sequence>
<evidence type="ECO:0000313" key="12">
    <source>
        <dbReference type="EMBL" id="QLG70683.1"/>
    </source>
</evidence>
<dbReference type="InterPro" id="IPR045116">
    <property type="entry name" value="Clp1/Grc3"/>
</dbReference>
<evidence type="ECO:0000256" key="6">
    <source>
        <dbReference type="ARBA" id="ARBA00022840"/>
    </source>
</evidence>
<keyword evidence="13" id="KW-1185">Reference proteome</keyword>
<feature type="domain" description="Clp1 C-terminal" evidence="9">
    <location>
        <begin position="340"/>
        <end position="449"/>
    </location>
</feature>
<dbReference type="Gene3D" id="3.40.50.300">
    <property type="entry name" value="P-loop containing nucleotide triphosphate hydrolases"/>
    <property type="match status" value="1"/>
</dbReference>
<dbReference type="InterPro" id="IPR038239">
    <property type="entry name" value="Clp1_N_sf"/>
</dbReference>
<comment type="subcellular location">
    <subcellularLocation>
        <location evidence="1 8">Nucleus</location>
    </subcellularLocation>
</comment>
<evidence type="ECO:0000256" key="3">
    <source>
        <dbReference type="ARBA" id="ARBA00019824"/>
    </source>
</evidence>
<dbReference type="GO" id="GO:0031124">
    <property type="term" value="P:mRNA 3'-end processing"/>
    <property type="evidence" value="ECO:0007669"/>
    <property type="project" value="UniProtKB-UniRule"/>
</dbReference>
<dbReference type="InterPro" id="IPR028606">
    <property type="entry name" value="Clp1"/>
</dbReference>
<evidence type="ECO:0000256" key="1">
    <source>
        <dbReference type="ARBA" id="ARBA00004123"/>
    </source>
</evidence>
<dbReference type="Gene3D" id="2.40.30.330">
    <property type="entry name" value="Pre-mRNA cleavage complex subunit Clp1, C-terminal domain"/>
    <property type="match status" value="1"/>
</dbReference>
<dbReference type="Pfam" id="PF16575">
    <property type="entry name" value="CLP1_P"/>
    <property type="match status" value="1"/>
</dbReference>
<gene>
    <name evidence="8" type="primary">CLP1</name>
    <name evidence="12" type="ORF">HG535_0A06250</name>
</gene>
<comment type="subunit">
    <text evidence="8">Component of a pre-mRNA cleavage factor complex. Interacts directly with PCF11.</text>
</comment>